<dbReference type="GO" id="GO:0032259">
    <property type="term" value="P:methylation"/>
    <property type="evidence" value="ECO:0007669"/>
    <property type="project" value="UniProtKB-KW"/>
</dbReference>
<dbReference type="PANTHER" id="PTHR11579">
    <property type="entry name" value="PROTEIN-L-ISOASPARTATE O-METHYLTRANSFERASE"/>
    <property type="match status" value="1"/>
</dbReference>
<comment type="function">
    <text evidence="8">Catalyzes the methyl esterification of L-isoaspartyl residues in peptides and proteins that result from spontaneous decomposition of normal L-aspartyl and L-asparaginyl residues. It plays a role in the repair and/or degradation of damaged proteins.</text>
</comment>
<protein>
    <recommendedName>
        <fullName evidence="3">protein-L-isoaspartate(D-aspartate) O-methyltransferase</fullName>
        <ecNumber evidence="3">2.1.1.77</ecNumber>
    </recommendedName>
</protein>
<dbReference type="Gene3D" id="3.40.50.150">
    <property type="entry name" value="Vaccinia Virus protein VP39"/>
    <property type="match status" value="1"/>
</dbReference>
<dbReference type="GO" id="GO:0005737">
    <property type="term" value="C:cytoplasm"/>
    <property type="evidence" value="ECO:0007669"/>
    <property type="project" value="UniProtKB-SubCell"/>
</dbReference>
<feature type="region of interest" description="Disordered" evidence="10">
    <location>
        <begin position="37"/>
        <end position="59"/>
    </location>
</feature>
<evidence type="ECO:0000313" key="11">
    <source>
        <dbReference type="EMBL" id="KKF39279.1"/>
    </source>
</evidence>
<reference evidence="11 12" key="1">
    <citation type="journal article" date="2015" name="Genome Announc.">
        <title>Draft genome sequence of a Halorubrum H3 strain isolated from the burlinskoye salt lake (Altai Krai, Russia).</title>
        <authorList>
            <person name="Rozanov A.S."/>
            <person name="Bryanskaya A.V."/>
            <person name="Malup T.K."/>
            <person name="Kotenko A.V."/>
            <person name="Peltek S.E."/>
        </authorList>
    </citation>
    <scope>NUCLEOTIDE SEQUENCE [LARGE SCALE GENOMIC DNA]</scope>
    <source>
        <strain evidence="11 12">H3</strain>
    </source>
</reference>
<dbReference type="EC" id="2.1.1.77" evidence="3"/>
<evidence type="ECO:0000256" key="7">
    <source>
        <dbReference type="ARBA" id="ARBA00022691"/>
    </source>
</evidence>
<comment type="catalytic activity">
    <reaction evidence="9">
        <text>[protein]-L-isoaspartate + S-adenosyl-L-methionine = [protein]-L-isoaspartate alpha-methyl ester + S-adenosyl-L-homocysteine</text>
        <dbReference type="Rhea" id="RHEA:12705"/>
        <dbReference type="Rhea" id="RHEA-COMP:12143"/>
        <dbReference type="Rhea" id="RHEA-COMP:12144"/>
        <dbReference type="ChEBI" id="CHEBI:57856"/>
        <dbReference type="ChEBI" id="CHEBI:59789"/>
        <dbReference type="ChEBI" id="CHEBI:90596"/>
        <dbReference type="ChEBI" id="CHEBI:90598"/>
        <dbReference type="EC" id="2.1.1.77"/>
    </reaction>
</comment>
<proteinExistence type="inferred from homology"/>
<gene>
    <name evidence="11" type="ORF">FK85_29765</name>
</gene>
<keyword evidence="5" id="KW-0489">Methyltransferase</keyword>
<comment type="similarity">
    <text evidence="2">Belongs to the methyltransferase superfamily. L-isoaspartyl/D-aspartyl protein methyltransferase family.</text>
</comment>
<dbReference type="GO" id="GO:0004719">
    <property type="term" value="F:protein-L-isoaspartate (D-aspartate) O-methyltransferase activity"/>
    <property type="evidence" value="ECO:0007669"/>
    <property type="project" value="UniProtKB-EC"/>
</dbReference>
<comment type="caution">
    <text evidence="11">The sequence shown here is derived from an EMBL/GenBank/DDBJ whole genome shotgun (WGS) entry which is preliminary data.</text>
</comment>
<dbReference type="PANTHER" id="PTHR11579:SF0">
    <property type="entry name" value="PROTEIN-L-ISOASPARTATE(D-ASPARTATE) O-METHYLTRANSFERASE"/>
    <property type="match status" value="1"/>
</dbReference>
<name>A0A0F8D4V1_9EURY</name>
<evidence type="ECO:0000256" key="8">
    <source>
        <dbReference type="ARBA" id="ARBA00025330"/>
    </source>
</evidence>
<keyword evidence="4" id="KW-0963">Cytoplasm</keyword>
<evidence type="ECO:0000313" key="12">
    <source>
        <dbReference type="Proteomes" id="UP000053331"/>
    </source>
</evidence>
<dbReference type="Pfam" id="PF01135">
    <property type="entry name" value="PCMT"/>
    <property type="match status" value="1"/>
</dbReference>
<dbReference type="RefSeq" id="WP_050026295.1">
    <property type="nucleotide sequence ID" value="NZ_JNFH02000072.1"/>
</dbReference>
<dbReference type="SUPFAM" id="SSF53335">
    <property type="entry name" value="S-adenosyl-L-methionine-dependent methyltransferases"/>
    <property type="match status" value="1"/>
</dbReference>
<dbReference type="InterPro" id="IPR000682">
    <property type="entry name" value="PCMT"/>
</dbReference>
<dbReference type="AlphaFoldDB" id="A0A0F8D4V1"/>
<evidence type="ECO:0000256" key="3">
    <source>
        <dbReference type="ARBA" id="ARBA00011890"/>
    </source>
</evidence>
<feature type="compositionally biased region" description="Gly residues" evidence="10">
    <location>
        <begin position="47"/>
        <end position="59"/>
    </location>
</feature>
<accession>A0A0F8D4V1</accession>
<keyword evidence="6" id="KW-0808">Transferase</keyword>
<keyword evidence="12" id="KW-1185">Reference proteome</keyword>
<organism evidence="11 12">
    <name type="scientific">Halorubrum saccharovorum</name>
    <dbReference type="NCBI Taxonomy" id="2248"/>
    <lineage>
        <taxon>Archaea</taxon>
        <taxon>Methanobacteriati</taxon>
        <taxon>Methanobacteriota</taxon>
        <taxon>Stenosarchaea group</taxon>
        <taxon>Halobacteria</taxon>
        <taxon>Halobacteriales</taxon>
        <taxon>Haloferacaceae</taxon>
        <taxon>Halorubrum</taxon>
    </lineage>
</organism>
<sequence>MDEASLRADMIEGLEHQIGETLDEPVLAALQRVSRDPFVDDAPTTGGETGRGGGGGGNGDRSLELATVVRLISALDVAEGDEVLVVGAGVGYSVALLAEIAGAKRVHAVDIDREAVAIARSNLSTAGYDAVLVDRRDGANGLPEYAPYDRILLEAGVVEPPRALREQLADGGRIVYPRGTAVQTLAAIEPSPDGTASDGVTADAADDDDAPSGFRTVETAGPARLQPMLVDGEQRGVERNRTHREDAERAEQGHFARHGWEQDWIDWDDRL</sequence>
<dbReference type="EMBL" id="JNFH02000072">
    <property type="protein sequence ID" value="KKF39279.1"/>
    <property type="molecule type" value="Genomic_DNA"/>
</dbReference>
<evidence type="ECO:0000256" key="9">
    <source>
        <dbReference type="ARBA" id="ARBA00029295"/>
    </source>
</evidence>
<evidence type="ECO:0000256" key="4">
    <source>
        <dbReference type="ARBA" id="ARBA00022490"/>
    </source>
</evidence>
<keyword evidence="7" id="KW-0949">S-adenosyl-L-methionine</keyword>
<dbReference type="OrthoDB" id="194891at2157"/>
<evidence type="ECO:0000256" key="1">
    <source>
        <dbReference type="ARBA" id="ARBA00004496"/>
    </source>
</evidence>
<evidence type="ECO:0000256" key="10">
    <source>
        <dbReference type="SAM" id="MobiDB-lite"/>
    </source>
</evidence>
<dbReference type="Proteomes" id="UP000053331">
    <property type="component" value="Unassembled WGS sequence"/>
</dbReference>
<evidence type="ECO:0000256" key="2">
    <source>
        <dbReference type="ARBA" id="ARBA00005369"/>
    </source>
</evidence>
<comment type="subcellular location">
    <subcellularLocation>
        <location evidence="1">Cytoplasm</location>
    </subcellularLocation>
</comment>
<evidence type="ECO:0000256" key="6">
    <source>
        <dbReference type="ARBA" id="ARBA00022679"/>
    </source>
</evidence>
<dbReference type="InterPro" id="IPR029063">
    <property type="entry name" value="SAM-dependent_MTases_sf"/>
</dbReference>
<evidence type="ECO:0000256" key="5">
    <source>
        <dbReference type="ARBA" id="ARBA00022603"/>
    </source>
</evidence>
<feature type="compositionally biased region" description="Low complexity" evidence="10">
    <location>
        <begin position="193"/>
        <end position="203"/>
    </location>
</feature>
<feature type="region of interest" description="Disordered" evidence="10">
    <location>
        <begin position="190"/>
        <end position="212"/>
    </location>
</feature>